<feature type="compositionally biased region" description="Low complexity" evidence="1">
    <location>
        <begin position="210"/>
        <end position="219"/>
    </location>
</feature>
<keyword evidence="2" id="KW-1133">Transmembrane helix</keyword>
<keyword evidence="4" id="KW-1185">Reference proteome</keyword>
<evidence type="ECO:0000256" key="1">
    <source>
        <dbReference type="SAM" id="MobiDB-lite"/>
    </source>
</evidence>
<dbReference type="Proteomes" id="UP000278807">
    <property type="component" value="Unassembled WGS sequence"/>
</dbReference>
<dbReference type="AlphaFoldDB" id="A0A0R3TX09"/>
<gene>
    <name evidence="3" type="ORF">HNAJ_LOCUS12382</name>
</gene>
<evidence type="ECO:0000313" key="4">
    <source>
        <dbReference type="Proteomes" id="UP000278807"/>
    </source>
</evidence>
<keyword evidence="2" id="KW-0472">Membrane</keyword>
<reference evidence="5" key="1">
    <citation type="submission" date="2017-02" db="UniProtKB">
        <authorList>
            <consortium name="WormBaseParasite"/>
        </authorList>
    </citation>
    <scope>IDENTIFICATION</scope>
</reference>
<name>A0A0R3TX09_RODNA</name>
<evidence type="ECO:0000256" key="2">
    <source>
        <dbReference type="SAM" id="Phobius"/>
    </source>
</evidence>
<sequence length="219" mass="24725">MANLRRATIYCFKTFSCACKTVSIVCVFVAIAFIIAGVVMVVKNKKDHVDRDDDYDDDYMIGPEWQERLWNSLDFFGSLSSNLLFVYKFLCISNQNLQALSSGKIGTRRRDYHRSVRRKQHSFNLFVSIVLPLYKCTFKAPQPQPGVRLPPTYPTYAADYQPQPQGPYPYYEPYPGKVPPQRQAPPIPNLPPTMPPAYEDVVSGAPTAPPAEAITPAKL</sequence>
<feature type="compositionally biased region" description="Pro residues" evidence="1">
    <location>
        <begin position="174"/>
        <end position="195"/>
    </location>
</feature>
<proteinExistence type="predicted"/>
<accession>A0A0R3TX09</accession>
<feature type="transmembrane region" description="Helical" evidence="2">
    <location>
        <begin position="21"/>
        <end position="42"/>
    </location>
</feature>
<dbReference type="WBParaSite" id="HNAJ_0001239701-mRNA-1">
    <property type="protein sequence ID" value="HNAJ_0001239701-mRNA-1"/>
    <property type="gene ID" value="HNAJ_0001239701"/>
</dbReference>
<reference evidence="3 4" key="2">
    <citation type="submission" date="2018-11" db="EMBL/GenBank/DDBJ databases">
        <authorList>
            <consortium name="Pathogen Informatics"/>
        </authorList>
    </citation>
    <scope>NUCLEOTIDE SEQUENCE [LARGE SCALE GENOMIC DNA]</scope>
</reference>
<keyword evidence="2" id="KW-0812">Transmembrane</keyword>
<protein>
    <submittedName>
        <fullName evidence="3 5">Uncharacterized protein</fullName>
    </submittedName>
</protein>
<organism evidence="5">
    <name type="scientific">Rodentolepis nana</name>
    <name type="common">Dwarf tapeworm</name>
    <name type="synonym">Hymenolepis nana</name>
    <dbReference type="NCBI Taxonomy" id="102285"/>
    <lineage>
        <taxon>Eukaryota</taxon>
        <taxon>Metazoa</taxon>
        <taxon>Spiralia</taxon>
        <taxon>Lophotrochozoa</taxon>
        <taxon>Platyhelminthes</taxon>
        <taxon>Cestoda</taxon>
        <taxon>Eucestoda</taxon>
        <taxon>Cyclophyllidea</taxon>
        <taxon>Hymenolepididae</taxon>
        <taxon>Rodentolepis</taxon>
    </lineage>
</organism>
<evidence type="ECO:0000313" key="5">
    <source>
        <dbReference type="WBParaSite" id="HNAJ_0001239701-mRNA-1"/>
    </source>
</evidence>
<dbReference type="EMBL" id="UZAE01014262">
    <property type="protein sequence ID" value="VDO12939.1"/>
    <property type="molecule type" value="Genomic_DNA"/>
</dbReference>
<evidence type="ECO:0000313" key="3">
    <source>
        <dbReference type="EMBL" id="VDO12939.1"/>
    </source>
</evidence>
<feature type="region of interest" description="Disordered" evidence="1">
    <location>
        <begin position="174"/>
        <end position="219"/>
    </location>
</feature>